<accession>A0ABC8T0T6</accession>
<dbReference type="GO" id="GO:0015031">
    <property type="term" value="P:protein transport"/>
    <property type="evidence" value="ECO:0007669"/>
    <property type="project" value="UniProtKB-KW"/>
</dbReference>
<dbReference type="InterPro" id="IPR015943">
    <property type="entry name" value="WD40/YVTN_repeat-like_dom_sf"/>
</dbReference>
<dbReference type="PANTHER" id="PTHR11024:SF3">
    <property type="entry name" value="NUCLEOPORIN SEH1"/>
    <property type="match status" value="1"/>
</dbReference>
<keyword evidence="10" id="KW-1185">Reference proteome</keyword>
<feature type="repeat" description="WD" evidence="8">
    <location>
        <begin position="275"/>
        <end position="307"/>
    </location>
</feature>
<dbReference type="InterPro" id="IPR001680">
    <property type="entry name" value="WD40_rpt"/>
</dbReference>
<comment type="similarity">
    <text evidence="2">Belongs to the WD repeat SEC13 family.</text>
</comment>
<reference evidence="9 10" key="1">
    <citation type="submission" date="2024-02" db="EMBL/GenBank/DDBJ databases">
        <authorList>
            <person name="Vignale AGUSTIN F."/>
            <person name="Sosa J E."/>
            <person name="Modenutti C."/>
        </authorList>
    </citation>
    <scope>NUCLEOTIDE SEQUENCE [LARGE SCALE GENOMIC DNA]</scope>
</reference>
<comment type="caution">
    <text evidence="9">The sequence shown here is derived from an EMBL/GenBank/DDBJ whole genome shotgun (WGS) entry which is preliminary data.</text>
</comment>
<protein>
    <recommendedName>
        <fullName evidence="11">Protein SEH1</fullName>
    </recommendedName>
</protein>
<dbReference type="PROSITE" id="PS50082">
    <property type="entry name" value="WD_REPEATS_2"/>
    <property type="match status" value="1"/>
</dbReference>
<proteinExistence type="inferred from homology"/>
<dbReference type="Gene3D" id="2.130.10.10">
    <property type="entry name" value="YVTN repeat-like/Quinoprotein amine dehydrogenase"/>
    <property type="match status" value="1"/>
</dbReference>
<gene>
    <name evidence="9" type="ORF">ILEXP_LOCUS32017</name>
</gene>
<evidence type="ECO:0008006" key="11">
    <source>
        <dbReference type="Google" id="ProtNLM"/>
    </source>
</evidence>
<evidence type="ECO:0000256" key="6">
    <source>
        <dbReference type="ARBA" id="ARBA00022927"/>
    </source>
</evidence>
<dbReference type="EMBL" id="CAUOFW020003948">
    <property type="protein sequence ID" value="CAK9163049.1"/>
    <property type="molecule type" value="Genomic_DNA"/>
</dbReference>
<keyword evidence="5" id="KW-0677">Repeat</keyword>
<dbReference type="GO" id="GO:0005635">
    <property type="term" value="C:nuclear envelope"/>
    <property type="evidence" value="ECO:0007669"/>
    <property type="project" value="UniProtKB-SubCell"/>
</dbReference>
<evidence type="ECO:0000256" key="8">
    <source>
        <dbReference type="PROSITE-ProRule" id="PRU00221"/>
    </source>
</evidence>
<evidence type="ECO:0000313" key="10">
    <source>
        <dbReference type="Proteomes" id="UP001642360"/>
    </source>
</evidence>
<evidence type="ECO:0000256" key="7">
    <source>
        <dbReference type="ARBA" id="ARBA00023242"/>
    </source>
</evidence>
<dbReference type="AlphaFoldDB" id="A0ABC8T0T6"/>
<dbReference type="SUPFAM" id="SSF50978">
    <property type="entry name" value="WD40 repeat-like"/>
    <property type="match status" value="1"/>
</dbReference>
<organism evidence="9 10">
    <name type="scientific">Ilex paraguariensis</name>
    <name type="common">yerba mate</name>
    <dbReference type="NCBI Taxonomy" id="185542"/>
    <lineage>
        <taxon>Eukaryota</taxon>
        <taxon>Viridiplantae</taxon>
        <taxon>Streptophyta</taxon>
        <taxon>Embryophyta</taxon>
        <taxon>Tracheophyta</taxon>
        <taxon>Spermatophyta</taxon>
        <taxon>Magnoliopsida</taxon>
        <taxon>eudicotyledons</taxon>
        <taxon>Gunneridae</taxon>
        <taxon>Pentapetalae</taxon>
        <taxon>asterids</taxon>
        <taxon>campanulids</taxon>
        <taxon>Aquifoliales</taxon>
        <taxon>Aquifoliaceae</taxon>
        <taxon>Ilex</taxon>
    </lineage>
</organism>
<evidence type="ECO:0000256" key="5">
    <source>
        <dbReference type="ARBA" id="ARBA00022737"/>
    </source>
</evidence>
<keyword evidence="7" id="KW-0539">Nucleus</keyword>
<evidence type="ECO:0000256" key="1">
    <source>
        <dbReference type="ARBA" id="ARBA00004259"/>
    </source>
</evidence>
<dbReference type="InterPro" id="IPR037363">
    <property type="entry name" value="Sec13/Seh1_fam"/>
</dbReference>
<dbReference type="Proteomes" id="UP001642360">
    <property type="component" value="Unassembled WGS sequence"/>
</dbReference>
<evidence type="ECO:0000313" key="9">
    <source>
        <dbReference type="EMBL" id="CAK9163049.1"/>
    </source>
</evidence>
<dbReference type="PANTHER" id="PTHR11024">
    <property type="entry name" value="NUCLEAR PORE COMPLEX PROTEIN SEC13 / SEH1 FAMILY MEMBER"/>
    <property type="match status" value="1"/>
</dbReference>
<evidence type="ECO:0000256" key="4">
    <source>
        <dbReference type="ARBA" id="ARBA00022574"/>
    </source>
</evidence>
<keyword evidence="3" id="KW-0813">Transport</keyword>
<dbReference type="PROSITE" id="PS50294">
    <property type="entry name" value="WD_REPEATS_REGION"/>
    <property type="match status" value="1"/>
</dbReference>
<keyword evidence="6" id="KW-0653">Protein transport</keyword>
<dbReference type="SMART" id="SM00320">
    <property type="entry name" value="WD40"/>
    <property type="match status" value="4"/>
</dbReference>
<evidence type="ECO:0000256" key="3">
    <source>
        <dbReference type="ARBA" id="ARBA00022448"/>
    </source>
</evidence>
<comment type="subcellular location">
    <subcellularLocation>
        <location evidence="1">Nucleus envelope</location>
    </subcellularLocation>
</comment>
<sequence>MDKAVVTLDKGTTCSAWNYCGQRLATGSIDGTLTIFDSADPASSSFTCSSRTGVNEASIVKVLWVPPEYGDAVACIFADGTFSLWQEVVEDTEPLRWKLCKHFEHSKQVLDIQFEVSQTSLKLVSAYSDGHVKIYELLDPLELKNWQLQAEFLNVIDMISKTGKASCVSASISWNPQRGESQESSFVLGFNSDIPQLNSSKVWEFDQDHQRWLPVAELALPGDRGDQVYAAAWAPNIGRPYEVIAIATHRGIAIWHMELKPDPGGRLSVEKVASLSGHDGEVWQMEWDMGGMTLATTANDGMVRLWQSNLNGVWHEQAAFEPTT</sequence>
<dbReference type="InterPro" id="IPR036322">
    <property type="entry name" value="WD40_repeat_dom_sf"/>
</dbReference>
<evidence type="ECO:0000256" key="2">
    <source>
        <dbReference type="ARBA" id="ARBA00010102"/>
    </source>
</evidence>
<keyword evidence="4 8" id="KW-0853">WD repeat</keyword>
<dbReference type="Pfam" id="PF00400">
    <property type="entry name" value="WD40"/>
    <property type="match status" value="3"/>
</dbReference>
<name>A0ABC8T0T6_9AQUA</name>